<name>A0ABD3W8J9_SINWO</name>
<evidence type="ECO:0000256" key="1">
    <source>
        <dbReference type="SAM" id="Phobius"/>
    </source>
</evidence>
<keyword evidence="3" id="KW-1185">Reference proteome</keyword>
<dbReference type="EMBL" id="JBJQND010000007">
    <property type="protein sequence ID" value="KAL3870219.1"/>
    <property type="molecule type" value="Genomic_DNA"/>
</dbReference>
<evidence type="ECO:0008006" key="4">
    <source>
        <dbReference type="Google" id="ProtNLM"/>
    </source>
</evidence>
<feature type="transmembrane region" description="Helical" evidence="1">
    <location>
        <begin position="16"/>
        <end position="34"/>
    </location>
</feature>
<organism evidence="2 3">
    <name type="scientific">Sinanodonta woodiana</name>
    <name type="common">Chinese pond mussel</name>
    <name type="synonym">Anodonta woodiana</name>
    <dbReference type="NCBI Taxonomy" id="1069815"/>
    <lineage>
        <taxon>Eukaryota</taxon>
        <taxon>Metazoa</taxon>
        <taxon>Spiralia</taxon>
        <taxon>Lophotrochozoa</taxon>
        <taxon>Mollusca</taxon>
        <taxon>Bivalvia</taxon>
        <taxon>Autobranchia</taxon>
        <taxon>Heteroconchia</taxon>
        <taxon>Palaeoheterodonta</taxon>
        <taxon>Unionida</taxon>
        <taxon>Unionoidea</taxon>
        <taxon>Unionidae</taxon>
        <taxon>Unioninae</taxon>
        <taxon>Sinanodonta</taxon>
    </lineage>
</organism>
<dbReference type="PANTHER" id="PTHR47229">
    <property type="entry name" value="TRANSMEMBRANE PROTEIN 141"/>
    <property type="match status" value="1"/>
</dbReference>
<sequence>MDSKSLEVYKECQRNAFQTGIYTFVATGVSTYILQDLIKSKLPYKAFGHLLAAPLLMGSLCSYLITRKKAKICGAMWMAMEDKHTAIEKSKIDAVQR</sequence>
<dbReference type="Proteomes" id="UP001634394">
    <property type="component" value="Unassembled WGS sequence"/>
</dbReference>
<feature type="transmembrane region" description="Helical" evidence="1">
    <location>
        <begin position="46"/>
        <end position="66"/>
    </location>
</feature>
<dbReference type="InterPro" id="IPR038259">
    <property type="entry name" value="Tmem141_sf"/>
</dbReference>
<proteinExistence type="predicted"/>
<accession>A0ABD3W8J9</accession>
<evidence type="ECO:0000313" key="3">
    <source>
        <dbReference type="Proteomes" id="UP001634394"/>
    </source>
</evidence>
<protein>
    <recommendedName>
        <fullName evidence="4">Transmembrane protein 141</fullName>
    </recommendedName>
</protein>
<reference evidence="2 3" key="1">
    <citation type="submission" date="2024-11" db="EMBL/GenBank/DDBJ databases">
        <title>Chromosome-level genome assembly of the freshwater bivalve Anodonta woodiana.</title>
        <authorList>
            <person name="Chen X."/>
        </authorList>
    </citation>
    <scope>NUCLEOTIDE SEQUENCE [LARGE SCALE GENOMIC DNA]</scope>
    <source>
        <strain evidence="2">MN2024</strain>
        <tissue evidence="2">Gills</tissue>
    </source>
</reference>
<evidence type="ECO:0000313" key="2">
    <source>
        <dbReference type="EMBL" id="KAL3870219.1"/>
    </source>
</evidence>
<dbReference type="Gene3D" id="1.10.3350.20">
    <property type="entry name" value="Tmem141 protein family"/>
    <property type="match status" value="1"/>
</dbReference>
<keyword evidence="1" id="KW-0472">Membrane</keyword>
<dbReference type="Pfam" id="PF15110">
    <property type="entry name" value="TMEM141"/>
    <property type="match status" value="1"/>
</dbReference>
<comment type="caution">
    <text evidence="2">The sequence shown here is derived from an EMBL/GenBank/DDBJ whole genome shotgun (WGS) entry which is preliminary data.</text>
</comment>
<dbReference type="AlphaFoldDB" id="A0ABD3W8J9"/>
<keyword evidence="1" id="KW-0812">Transmembrane</keyword>
<keyword evidence="1" id="KW-1133">Transmembrane helix</keyword>
<dbReference type="InterPro" id="IPR026788">
    <property type="entry name" value="Tmem141"/>
</dbReference>
<dbReference type="PANTHER" id="PTHR47229:SF1">
    <property type="entry name" value="TRANSMEMBRANE PROTEIN 141"/>
    <property type="match status" value="1"/>
</dbReference>
<gene>
    <name evidence="2" type="ORF">ACJMK2_038297</name>
</gene>